<evidence type="ECO:0000313" key="1">
    <source>
        <dbReference type="EMBL" id="MFC0844664.1"/>
    </source>
</evidence>
<evidence type="ECO:0000313" key="2">
    <source>
        <dbReference type="Proteomes" id="UP001589887"/>
    </source>
</evidence>
<name>A0ABV6TFU6_9ACTN</name>
<dbReference type="RefSeq" id="WP_394319052.1">
    <property type="nucleotide sequence ID" value="NZ_JBHMQV010000009.1"/>
</dbReference>
<gene>
    <name evidence="1" type="ORF">ACFH04_13240</name>
</gene>
<dbReference type="Proteomes" id="UP001589887">
    <property type="component" value="Unassembled WGS sequence"/>
</dbReference>
<comment type="caution">
    <text evidence="1">The sequence shown here is derived from an EMBL/GenBank/DDBJ whole genome shotgun (WGS) entry which is preliminary data.</text>
</comment>
<keyword evidence="2" id="KW-1185">Reference proteome</keyword>
<reference evidence="1 2" key="1">
    <citation type="submission" date="2024-09" db="EMBL/GenBank/DDBJ databases">
        <authorList>
            <person name="Sun Q."/>
            <person name="Mori K."/>
        </authorList>
    </citation>
    <scope>NUCLEOTIDE SEQUENCE [LARGE SCALE GENOMIC DNA]</scope>
    <source>
        <strain evidence="1 2">JCM 4557</strain>
    </source>
</reference>
<organism evidence="1 2">
    <name type="scientific">Streptomyces noboritoensis</name>
    <dbReference type="NCBI Taxonomy" id="67337"/>
    <lineage>
        <taxon>Bacteria</taxon>
        <taxon>Bacillati</taxon>
        <taxon>Actinomycetota</taxon>
        <taxon>Actinomycetes</taxon>
        <taxon>Kitasatosporales</taxon>
        <taxon>Streptomycetaceae</taxon>
        <taxon>Streptomyces</taxon>
    </lineage>
</organism>
<proteinExistence type="predicted"/>
<protein>
    <submittedName>
        <fullName evidence="1">Uncharacterized protein</fullName>
    </submittedName>
</protein>
<accession>A0ABV6TFU6</accession>
<dbReference type="EMBL" id="JBHMQV010000009">
    <property type="protein sequence ID" value="MFC0844664.1"/>
    <property type="molecule type" value="Genomic_DNA"/>
</dbReference>
<sequence length="231" mass="25797">MNGASAHAGELADREEAARRPFIARPSRADAFAALAESLRRHEAADRVIEVREARARLRDWLRTLEVAVPEQREAAAMVRHVLALCPRDPDRPGRRYAQMLRGALERLESHRVAAAVYTCGREGGDLRPVHAGLERVARVHGGSVCWYHHDYALADLQLERRPGWQRVARLIQQRHIGLLAVPCADELIPVDSPVAAHPSYARQVCEEWAVRHRLRLVCLTDSGPLAGPVP</sequence>